<evidence type="ECO:0000313" key="3">
    <source>
        <dbReference type="Proteomes" id="UP001159363"/>
    </source>
</evidence>
<accession>A0ABQ9HWX1</accession>
<name>A0ABQ9HWX1_9NEOP</name>
<keyword evidence="3" id="KW-1185">Reference proteome</keyword>
<sequence length="491" mass="55850">MEQRRNEGAGETEDPRENPPTSGIVWHDFHLRKSGVNRPWIEPGSSWWEASSLTAQLPGQTTHLLPMRTVFDFQRGRSRIVTCGNRAGQCRWSAGFLGDLPFPPPFHSVAAPYPPRLTLICSQNLNVKNCPNLFTHSLTHTRLKMFYCPISSADGASSSRAIREVLSAVQQRRPRQLWPEYCNNSTCRLRKGAFTKGEREKERERAREREREPGERVVEEGMDKGYWAISHTLTGDKGCARPASRHCKKSAAPARQPPSGDVTCSWMYSKTMRRQVFHSPYLPISNTCFCACLFDLHRTRRIGSPQNGLLHNMLDIYVPSTARYPTNVRYGMVLAEHKATARLPQRRTGFNPRPVHSGFSQVGIVPVRSAGRRAFLGNSHLPPPLHSGTTAFSPHFTLVGSQDLDIKNRLNLPTPHSLLFTLQGDLRQRERERERERELVSACLALHFHGLHEGYWIFLRAPWVLYSCEHVILQPRSIHHCFVESESDLVN</sequence>
<feature type="region of interest" description="Disordered" evidence="1">
    <location>
        <begin position="193"/>
        <end position="217"/>
    </location>
</feature>
<evidence type="ECO:0000256" key="1">
    <source>
        <dbReference type="SAM" id="MobiDB-lite"/>
    </source>
</evidence>
<protein>
    <submittedName>
        <fullName evidence="2">Uncharacterized protein</fullName>
    </submittedName>
</protein>
<dbReference type="EMBL" id="JARBHB010000003">
    <property type="protein sequence ID" value="KAJ8888757.1"/>
    <property type="molecule type" value="Genomic_DNA"/>
</dbReference>
<comment type="caution">
    <text evidence="2">The sequence shown here is derived from an EMBL/GenBank/DDBJ whole genome shotgun (WGS) entry which is preliminary data.</text>
</comment>
<gene>
    <name evidence="2" type="ORF">PR048_008249</name>
</gene>
<organism evidence="2 3">
    <name type="scientific">Dryococelus australis</name>
    <dbReference type="NCBI Taxonomy" id="614101"/>
    <lineage>
        <taxon>Eukaryota</taxon>
        <taxon>Metazoa</taxon>
        <taxon>Ecdysozoa</taxon>
        <taxon>Arthropoda</taxon>
        <taxon>Hexapoda</taxon>
        <taxon>Insecta</taxon>
        <taxon>Pterygota</taxon>
        <taxon>Neoptera</taxon>
        <taxon>Polyneoptera</taxon>
        <taxon>Phasmatodea</taxon>
        <taxon>Verophasmatodea</taxon>
        <taxon>Anareolatae</taxon>
        <taxon>Phasmatidae</taxon>
        <taxon>Eurycanthinae</taxon>
        <taxon>Dryococelus</taxon>
    </lineage>
</organism>
<evidence type="ECO:0000313" key="2">
    <source>
        <dbReference type="EMBL" id="KAJ8888757.1"/>
    </source>
</evidence>
<feature type="compositionally biased region" description="Basic and acidic residues" evidence="1">
    <location>
        <begin position="1"/>
        <end position="17"/>
    </location>
</feature>
<proteinExistence type="predicted"/>
<feature type="region of interest" description="Disordered" evidence="1">
    <location>
        <begin position="1"/>
        <end position="23"/>
    </location>
</feature>
<feature type="compositionally biased region" description="Basic and acidic residues" evidence="1">
    <location>
        <begin position="196"/>
        <end position="217"/>
    </location>
</feature>
<dbReference type="Proteomes" id="UP001159363">
    <property type="component" value="Chromosome 3"/>
</dbReference>
<reference evidence="2 3" key="1">
    <citation type="submission" date="2023-02" db="EMBL/GenBank/DDBJ databases">
        <title>LHISI_Scaffold_Assembly.</title>
        <authorList>
            <person name="Stuart O.P."/>
            <person name="Cleave R."/>
            <person name="Magrath M.J.L."/>
            <person name="Mikheyev A.S."/>
        </authorList>
    </citation>
    <scope>NUCLEOTIDE SEQUENCE [LARGE SCALE GENOMIC DNA]</scope>
    <source>
        <strain evidence="2">Daus_M_001</strain>
        <tissue evidence="2">Leg muscle</tissue>
    </source>
</reference>